<dbReference type="InterPro" id="IPR050863">
    <property type="entry name" value="CenT-Element_Derived"/>
</dbReference>
<dbReference type="PANTHER" id="PTHR19303:SF16">
    <property type="entry name" value="JERKY PROTEIN HOMOLOG-LIKE"/>
    <property type="match status" value="1"/>
</dbReference>
<dbReference type="RefSeq" id="XP_046590819.1">
    <property type="nucleotide sequence ID" value="XM_046734863.1"/>
</dbReference>
<protein>
    <submittedName>
        <fullName evidence="5">Jerky protein homolog-like</fullName>
    </submittedName>
</protein>
<dbReference type="InterPro" id="IPR009057">
    <property type="entry name" value="Homeodomain-like_sf"/>
</dbReference>
<comment type="subcellular location">
    <subcellularLocation>
        <location evidence="1">Nucleus</location>
    </subcellularLocation>
</comment>
<dbReference type="SUPFAM" id="SSF46689">
    <property type="entry name" value="Homeodomain-like"/>
    <property type="match status" value="1"/>
</dbReference>
<keyword evidence="2" id="KW-0238">DNA-binding</keyword>
<dbReference type="Pfam" id="PF03221">
    <property type="entry name" value="HTH_Tnp_Tc5"/>
    <property type="match status" value="1"/>
</dbReference>
<dbReference type="GeneID" id="124293569"/>
<reference evidence="5" key="1">
    <citation type="submission" date="2025-08" db="UniProtKB">
        <authorList>
            <consortium name="RefSeq"/>
        </authorList>
    </citation>
    <scope>IDENTIFICATION</scope>
    <source>
        <tissue evidence="5">Thorax and Abdomen</tissue>
    </source>
</reference>
<proteinExistence type="predicted"/>
<evidence type="ECO:0000259" key="3">
    <source>
        <dbReference type="PROSITE" id="PS51253"/>
    </source>
</evidence>
<evidence type="ECO:0000313" key="5">
    <source>
        <dbReference type="RefSeq" id="XP_046590819.1"/>
    </source>
</evidence>
<accession>A0ABM3FS35</accession>
<feature type="domain" description="HTH CENPB-type" evidence="3">
    <location>
        <begin position="71"/>
        <end position="143"/>
    </location>
</feature>
<name>A0ABM3FS35_NEOLC</name>
<evidence type="ECO:0000256" key="2">
    <source>
        <dbReference type="ARBA" id="ARBA00023125"/>
    </source>
</evidence>
<organism evidence="4 5">
    <name type="scientific">Neodiprion lecontei</name>
    <name type="common">Redheaded pine sawfly</name>
    <dbReference type="NCBI Taxonomy" id="441921"/>
    <lineage>
        <taxon>Eukaryota</taxon>
        <taxon>Metazoa</taxon>
        <taxon>Ecdysozoa</taxon>
        <taxon>Arthropoda</taxon>
        <taxon>Hexapoda</taxon>
        <taxon>Insecta</taxon>
        <taxon>Pterygota</taxon>
        <taxon>Neoptera</taxon>
        <taxon>Endopterygota</taxon>
        <taxon>Hymenoptera</taxon>
        <taxon>Tenthredinoidea</taxon>
        <taxon>Diprionidae</taxon>
        <taxon>Diprioninae</taxon>
        <taxon>Neodiprion</taxon>
    </lineage>
</organism>
<dbReference type="Proteomes" id="UP000829291">
    <property type="component" value="Chromosome 3"/>
</dbReference>
<evidence type="ECO:0000313" key="4">
    <source>
        <dbReference type="Proteomes" id="UP000829291"/>
    </source>
</evidence>
<dbReference type="SMART" id="SM00674">
    <property type="entry name" value="CENPB"/>
    <property type="match status" value="1"/>
</dbReference>
<sequence>MSNEEVDKNPERKKREKYNVLEKCNILHELEKSGAAVISKKYSIPRRTLRRWVAQKKKLIEQDRIYQLTSKDKRVKGAVMYDLEEALYIWFDRNVKAGAFLPSPLITAKARELHSEFGMMKNFVASERWFYRWKKKYNIQQYIRCIETMLADVPSANTFKIDFQNIMDKEELLPCQIFDADETDLNFKQMPKRTLVEESSSAPSGFKVNKDRVTIMLCSNADGSLKMPLIIIGKSAESGAINKQIESNNLPVYYASQKRAWMNAEIFTKWFKDDFVKRVKQFLTEKELPVKAKLLLDNASCHLLSNELIDGDIRVMYLPANITSTVQPMNQGIIETFKKYYRSLFLIAILYAQKNGIDIVSFLKSVNIEKVIDWVSHAWNNVKDDTIFKCWKQILPDRFYTINRNSISISNEAITDEEILRTVRQINDYALADNEAIQKWITHDSRSHDVSIPTNAELVNMMSVDNDAEEPNVIVELNENVHPNDAVAAANTLLSFFEKNPALPESNIWSIKEARLAAMKIYISK</sequence>
<dbReference type="Gene3D" id="1.10.10.60">
    <property type="entry name" value="Homeodomain-like"/>
    <property type="match status" value="1"/>
</dbReference>
<gene>
    <name evidence="5" type="primary">LOC124293569</name>
</gene>
<dbReference type="PANTHER" id="PTHR19303">
    <property type="entry name" value="TRANSPOSON"/>
    <property type="match status" value="1"/>
</dbReference>
<dbReference type="InterPro" id="IPR004875">
    <property type="entry name" value="DDE_SF_endonuclease_dom"/>
</dbReference>
<keyword evidence="4" id="KW-1185">Reference proteome</keyword>
<evidence type="ECO:0000256" key="1">
    <source>
        <dbReference type="ARBA" id="ARBA00004123"/>
    </source>
</evidence>
<dbReference type="InterPro" id="IPR006600">
    <property type="entry name" value="HTH_CenpB_DNA-bd_dom"/>
</dbReference>
<dbReference type="PROSITE" id="PS51253">
    <property type="entry name" value="HTH_CENPB"/>
    <property type="match status" value="1"/>
</dbReference>
<dbReference type="Pfam" id="PF03184">
    <property type="entry name" value="DDE_1"/>
    <property type="match status" value="1"/>
</dbReference>